<organism evidence="2 3">
    <name type="scientific">Aplysia californica</name>
    <name type="common">California sea hare</name>
    <dbReference type="NCBI Taxonomy" id="6500"/>
    <lineage>
        <taxon>Eukaryota</taxon>
        <taxon>Metazoa</taxon>
        <taxon>Spiralia</taxon>
        <taxon>Lophotrochozoa</taxon>
        <taxon>Mollusca</taxon>
        <taxon>Gastropoda</taxon>
        <taxon>Heterobranchia</taxon>
        <taxon>Euthyneura</taxon>
        <taxon>Tectipleura</taxon>
        <taxon>Aplysiida</taxon>
        <taxon>Aplysioidea</taxon>
        <taxon>Aplysiidae</taxon>
        <taxon>Aplysia</taxon>
    </lineage>
</organism>
<protein>
    <submittedName>
        <fullName evidence="3">Uncharacterized protein LOC106013070</fullName>
    </submittedName>
</protein>
<evidence type="ECO:0000313" key="2">
    <source>
        <dbReference type="Proteomes" id="UP000694888"/>
    </source>
</evidence>
<dbReference type="GeneID" id="106013070"/>
<dbReference type="Gene3D" id="3.30.420.10">
    <property type="entry name" value="Ribonuclease H-like superfamily/Ribonuclease H"/>
    <property type="match status" value="1"/>
</dbReference>
<dbReference type="RefSeq" id="XP_012943281.1">
    <property type="nucleotide sequence ID" value="XM_013087827.1"/>
</dbReference>
<dbReference type="Proteomes" id="UP000694888">
    <property type="component" value="Unplaced"/>
</dbReference>
<gene>
    <name evidence="3" type="primary">LOC106013070</name>
</gene>
<dbReference type="InterPro" id="IPR036397">
    <property type="entry name" value="RNaseH_sf"/>
</dbReference>
<keyword evidence="2" id="KW-1185">Reference proteome</keyword>
<evidence type="ECO:0000313" key="3">
    <source>
        <dbReference type="RefSeq" id="XP_012943281.1"/>
    </source>
</evidence>
<name>A0ABM1A9B2_APLCA</name>
<evidence type="ECO:0000256" key="1">
    <source>
        <dbReference type="SAM" id="MobiDB-lite"/>
    </source>
</evidence>
<proteinExistence type="predicted"/>
<feature type="region of interest" description="Disordered" evidence="1">
    <location>
        <begin position="155"/>
        <end position="193"/>
    </location>
</feature>
<accession>A0ABM1A9B2</accession>
<sequence>MIERFHRSLKTALKARLTGNNWVEELLWVHLGLRTAPKDDLGYSSAELVYGEPLTVPGDLLPSEASTWSATDFLTTFRAEAQFTRPRPAIHHSDPVTFFPPSLLTAKYVYIHTDTVKGSFQRPYTGPYVVLAPGEKTFLLDIGGRTERISVDRLKPTQVDPTQPAHLKQPARRSRPPVLREPKPTVRSTDGRE</sequence>
<reference evidence="3" key="1">
    <citation type="submission" date="2025-08" db="UniProtKB">
        <authorList>
            <consortium name="RefSeq"/>
        </authorList>
    </citation>
    <scope>IDENTIFICATION</scope>
</reference>
<feature type="compositionally biased region" description="Basic and acidic residues" evidence="1">
    <location>
        <begin position="178"/>
        <end position="193"/>
    </location>
</feature>
<dbReference type="PANTHER" id="PTHR38681">
    <property type="entry name" value="RETROVIRUS-RELATED POL POLYPROTEIN FROM TRANSPOSON 412-LIKE PROTEIN-RELATED"/>
    <property type="match status" value="1"/>
</dbReference>
<dbReference type="PANTHER" id="PTHR38681:SF1">
    <property type="entry name" value="RETROVIRUS-RELATED POL POLYPROTEIN FROM TRANSPOSON 412-LIKE PROTEIN"/>
    <property type="match status" value="1"/>
</dbReference>